<sequence length="331" mass="37943">MEESPETKDSNKRGNDPVPIPELNKEICATVQLEEELLTIELAPVDPRKPIPGDTVYLYLSSTSQASSSMLVQEEDGDQTPIYYVSKVLNGAEGRLEALRQLVKWVIELSEYDISYLPRTAIKAQALADFMSEMTGTTQEEVPEESLANTCGWILHRTREWNRTTPRGSTGESSFFLAYGTEALIPAELGIPSHRIMHFNEESNSQLLKEHIDLINEIREAAFIRTQRYKKHDDKRPQQESENPSFSSGRPSITKGRHRETSREARSQMGRSLQNLQDNRKWSLYARRCRRPYTEQALECTQLKEIFLLVLRPRPNHVSGTRQLVKPTRRS</sequence>
<protein>
    <submittedName>
        <fullName evidence="2">Uncharacterized protein</fullName>
    </submittedName>
</protein>
<feature type="compositionally biased region" description="Basic and acidic residues" evidence="1">
    <location>
        <begin position="1"/>
        <end position="15"/>
    </location>
</feature>
<dbReference type="PANTHER" id="PTHR48475">
    <property type="entry name" value="RIBONUCLEASE H"/>
    <property type="match status" value="1"/>
</dbReference>
<organism evidence="2">
    <name type="scientific">Sesamum calycinum</name>
    <dbReference type="NCBI Taxonomy" id="2727403"/>
    <lineage>
        <taxon>Eukaryota</taxon>
        <taxon>Viridiplantae</taxon>
        <taxon>Streptophyta</taxon>
        <taxon>Embryophyta</taxon>
        <taxon>Tracheophyta</taxon>
        <taxon>Spermatophyta</taxon>
        <taxon>Magnoliopsida</taxon>
        <taxon>eudicotyledons</taxon>
        <taxon>Gunneridae</taxon>
        <taxon>Pentapetalae</taxon>
        <taxon>asterids</taxon>
        <taxon>lamiids</taxon>
        <taxon>Lamiales</taxon>
        <taxon>Pedaliaceae</taxon>
        <taxon>Sesamum</taxon>
    </lineage>
</organism>
<feature type="region of interest" description="Disordered" evidence="1">
    <location>
        <begin position="1"/>
        <end position="21"/>
    </location>
</feature>
<feature type="compositionally biased region" description="Polar residues" evidence="1">
    <location>
        <begin position="240"/>
        <end position="251"/>
    </location>
</feature>
<gene>
    <name evidence="2" type="ORF">Scaly_1644900</name>
</gene>
<proteinExistence type="predicted"/>
<dbReference type="EMBL" id="JACGWM010000009">
    <property type="protein sequence ID" value="KAL0352562.1"/>
    <property type="molecule type" value="Genomic_DNA"/>
</dbReference>
<comment type="caution">
    <text evidence="2">The sequence shown here is derived from an EMBL/GenBank/DDBJ whole genome shotgun (WGS) entry which is preliminary data.</text>
</comment>
<reference evidence="2" key="2">
    <citation type="journal article" date="2024" name="Plant">
        <title>Genomic evolution and insights into agronomic trait innovations of Sesamum species.</title>
        <authorList>
            <person name="Miao H."/>
            <person name="Wang L."/>
            <person name="Qu L."/>
            <person name="Liu H."/>
            <person name="Sun Y."/>
            <person name="Le M."/>
            <person name="Wang Q."/>
            <person name="Wei S."/>
            <person name="Zheng Y."/>
            <person name="Lin W."/>
            <person name="Duan Y."/>
            <person name="Cao H."/>
            <person name="Xiong S."/>
            <person name="Wang X."/>
            <person name="Wei L."/>
            <person name="Li C."/>
            <person name="Ma Q."/>
            <person name="Ju M."/>
            <person name="Zhao R."/>
            <person name="Li G."/>
            <person name="Mu C."/>
            <person name="Tian Q."/>
            <person name="Mei H."/>
            <person name="Zhang T."/>
            <person name="Gao T."/>
            <person name="Zhang H."/>
        </authorList>
    </citation>
    <scope>NUCLEOTIDE SEQUENCE</scope>
    <source>
        <strain evidence="2">KEN8</strain>
    </source>
</reference>
<evidence type="ECO:0000313" key="2">
    <source>
        <dbReference type="EMBL" id="KAL0352562.1"/>
    </source>
</evidence>
<reference evidence="2" key="1">
    <citation type="submission" date="2020-06" db="EMBL/GenBank/DDBJ databases">
        <authorList>
            <person name="Li T."/>
            <person name="Hu X."/>
            <person name="Zhang T."/>
            <person name="Song X."/>
            <person name="Zhang H."/>
            <person name="Dai N."/>
            <person name="Sheng W."/>
            <person name="Hou X."/>
            <person name="Wei L."/>
        </authorList>
    </citation>
    <scope>NUCLEOTIDE SEQUENCE</scope>
    <source>
        <strain evidence="2">KEN8</strain>
        <tissue evidence="2">Leaf</tissue>
    </source>
</reference>
<name>A0AAW2P8H1_9LAMI</name>
<evidence type="ECO:0000256" key="1">
    <source>
        <dbReference type="SAM" id="MobiDB-lite"/>
    </source>
</evidence>
<accession>A0AAW2P8H1</accession>
<feature type="region of interest" description="Disordered" evidence="1">
    <location>
        <begin position="228"/>
        <end position="273"/>
    </location>
</feature>
<dbReference type="PANTHER" id="PTHR48475:SF2">
    <property type="entry name" value="RIBONUCLEASE H"/>
    <property type="match status" value="1"/>
</dbReference>
<dbReference type="AlphaFoldDB" id="A0AAW2P8H1"/>